<reference evidence="1 2" key="1">
    <citation type="journal article" date="2019" name="Sci. Rep.">
        <title>A multi-omics analysis of the grapevine pathogen Lasiodiplodia theobromae reveals that temperature affects the expression of virulence- and pathogenicity-related genes.</title>
        <authorList>
            <person name="Felix C."/>
            <person name="Meneses R."/>
            <person name="Goncalves M.F.M."/>
            <person name="Tilleman L."/>
            <person name="Duarte A.S."/>
            <person name="Jorrin-Novo J.V."/>
            <person name="Van de Peer Y."/>
            <person name="Deforce D."/>
            <person name="Van Nieuwerburgh F."/>
            <person name="Esteves A.C."/>
            <person name="Alves A."/>
        </authorList>
    </citation>
    <scope>NUCLEOTIDE SEQUENCE [LARGE SCALE GENOMIC DNA]</scope>
    <source>
        <strain evidence="1 2">LA-SOL3</strain>
    </source>
</reference>
<accession>A0A5N5DJ59</accession>
<keyword evidence="2" id="KW-1185">Reference proteome</keyword>
<evidence type="ECO:0000313" key="1">
    <source>
        <dbReference type="EMBL" id="KAB2577361.1"/>
    </source>
</evidence>
<proteinExistence type="predicted"/>
<name>A0A5N5DJ59_9PEZI</name>
<dbReference type="EMBL" id="VCHE01000017">
    <property type="protein sequence ID" value="KAB2577361.1"/>
    <property type="molecule type" value="Genomic_DNA"/>
</dbReference>
<comment type="caution">
    <text evidence="1">The sequence shown here is derived from an EMBL/GenBank/DDBJ whole genome shotgun (WGS) entry which is preliminary data.</text>
</comment>
<organism evidence="1 2">
    <name type="scientific">Lasiodiplodia theobromae</name>
    <dbReference type="NCBI Taxonomy" id="45133"/>
    <lineage>
        <taxon>Eukaryota</taxon>
        <taxon>Fungi</taxon>
        <taxon>Dikarya</taxon>
        <taxon>Ascomycota</taxon>
        <taxon>Pezizomycotina</taxon>
        <taxon>Dothideomycetes</taxon>
        <taxon>Dothideomycetes incertae sedis</taxon>
        <taxon>Botryosphaeriales</taxon>
        <taxon>Botryosphaeriaceae</taxon>
        <taxon>Lasiodiplodia</taxon>
    </lineage>
</organism>
<sequence>MCRYYAHSHICGHTNTVFAAYCAPAALKQRPCSGGEIWQTLKMDQVCAICSNNNNGDTSSSVINARMAVGKTAGAGRR</sequence>
<dbReference type="OrthoDB" id="3926238at2759"/>
<evidence type="ECO:0000313" key="2">
    <source>
        <dbReference type="Proteomes" id="UP000325902"/>
    </source>
</evidence>
<dbReference type="AlphaFoldDB" id="A0A5N5DJ59"/>
<dbReference type="Proteomes" id="UP000325902">
    <property type="component" value="Unassembled WGS sequence"/>
</dbReference>
<gene>
    <name evidence="1" type="ORF">DBV05_g3970</name>
</gene>
<protein>
    <submittedName>
        <fullName evidence="1">Uncharacterized protein</fullName>
    </submittedName>
</protein>